<gene>
    <name evidence="4" type="ORF">C1SCF055_LOCUS27354</name>
</gene>
<evidence type="ECO:0000313" key="6">
    <source>
        <dbReference type="Proteomes" id="UP001152797"/>
    </source>
</evidence>
<dbReference type="AlphaFoldDB" id="A0A9P1G878"/>
<dbReference type="PANTHER" id="PTHR46769">
    <property type="entry name" value="POLYCYSTIC KIDNEY AND HEPATIC DISEASE 1 (AUTOSOMAL RECESSIVE)-LIKE 1"/>
    <property type="match status" value="1"/>
</dbReference>
<evidence type="ECO:0000259" key="3">
    <source>
        <dbReference type="Pfam" id="PF01833"/>
    </source>
</evidence>
<evidence type="ECO:0000313" key="4">
    <source>
        <dbReference type="EMBL" id="CAI4001300.1"/>
    </source>
</evidence>
<dbReference type="InterPro" id="IPR002909">
    <property type="entry name" value="IPT_dom"/>
</dbReference>
<evidence type="ECO:0000256" key="1">
    <source>
        <dbReference type="ARBA" id="ARBA00022729"/>
    </source>
</evidence>
<feature type="chain" id="PRO_5043272545" evidence="2">
    <location>
        <begin position="17"/>
        <end position="241"/>
    </location>
</feature>
<keyword evidence="6" id="KW-1185">Reference proteome</keyword>
<dbReference type="InterPro" id="IPR052387">
    <property type="entry name" value="Fibrocystin"/>
</dbReference>
<protein>
    <submittedName>
        <fullName evidence="5">Chaperone protein DnaJ</fullName>
    </submittedName>
</protein>
<proteinExistence type="predicted"/>
<dbReference type="Gene3D" id="2.60.40.10">
    <property type="entry name" value="Immunoglobulins"/>
    <property type="match status" value="1"/>
</dbReference>
<evidence type="ECO:0000313" key="5">
    <source>
        <dbReference type="EMBL" id="CAL4788612.1"/>
    </source>
</evidence>
<reference evidence="4" key="1">
    <citation type="submission" date="2022-10" db="EMBL/GenBank/DDBJ databases">
        <authorList>
            <person name="Chen Y."/>
            <person name="Dougan E. K."/>
            <person name="Chan C."/>
            <person name="Rhodes N."/>
            <person name="Thang M."/>
        </authorList>
    </citation>
    <scope>NUCLEOTIDE SEQUENCE</scope>
</reference>
<organism evidence="4">
    <name type="scientific">Cladocopium goreaui</name>
    <dbReference type="NCBI Taxonomy" id="2562237"/>
    <lineage>
        <taxon>Eukaryota</taxon>
        <taxon>Sar</taxon>
        <taxon>Alveolata</taxon>
        <taxon>Dinophyceae</taxon>
        <taxon>Suessiales</taxon>
        <taxon>Symbiodiniaceae</taxon>
        <taxon>Cladocopium</taxon>
    </lineage>
</organism>
<dbReference type="SUPFAM" id="SSF81296">
    <property type="entry name" value="E set domains"/>
    <property type="match status" value="1"/>
</dbReference>
<name>A0A9P1G878_9DINO</name>
<dbReference type="InterPro" id="IPR013783">
    <property type="entry name" value="Ig-like_fold"/>
</dbReference>
<evidence type="ECO:0000256" key="2">
    <source>
        <dbReference type="SAM" id="SignalP"/>
    </source>
</evidence>
<accession>A0A9P1G878</accession>
<dbReference type="EMBL" id="CAMXCT030002911">
    <property type="protein sequence ID" value="CAL4788612.1"/>
    <property type="molecule type" value="Genomic_DNA"/>
</dbReference>
<feature type="domain" description="IPT/TIG" evidence="3">
    <location>
        <begin position="24"/>
        <end position="92"/>
    </location>
</feature>
<dbReference type="PANTHER" id="PTHR46769:SF2">
    <property type="entry name" value="FIBROCYSTIN-L ISOFORM 2 PRECURSOR-RELATED"/>
    <property type="match status" value="1"/>
</dbReference>
<feature type="signal peptide" evidence="2">
    <location>
        <begin position="1"/>
        <end position="16"/>
    </location>
</feature>
<reference evidence="5 6" key="2">
    <citation type="submission" date="2024-05" db="EMBL/GenBank/DDBJ databases">
        <authorList>
            <person name="Chen Y."/>
            <person name="Shah S."/>
            <person name="Dougan E. K."/>
            <person name="Thang M."/>
            <person name="Chan C."/>
        </authorList>
    </citation>
    <scope>NUCLEOTIDE SEQUENCE [LARGE SCALE GENOMIC DNA]</scope>
</reference>
<dbReference type="OrthoDB" id="10389536at2759"/>
<dbReference type="Pfam" id="PF01833">
    <property type="entry name" value="TIG"/>
    <property type="match status" value="1"/>
</dbReference>
<dbReference type="InterPro" id="IPR014756">
    <property type="entry name" value="Ig_E-set"/>
</dbReference>
<comment type="caution">
    <text evidence="4">The sequence shown here is derived from an EMBL/GenBank/DDBJ whole genome shotgun (WGS) entry which is preliminary data.</text>
</comment>
<dbReference type="Proteomes" id="UP001152797">
    <property type="component" value="Unassembled WGS sequence"/>
</dbReference>
<keyword evidence="1 2" id="KW-0732">Signal</keyword>
<dbReference type="EMBL" id="CAMXCT020002911">
    <property type="protein sequence ID" value="CAL1154675.1"/>
    <property type="molecule type" value="Genomic_DNA"/>
</dbReference>
<dbReference type="CDD" id="cd00603">
    <property type="entry name" value="IPT_PCSR"/>
    <property type="match status" value="1"/>
</dbReference>
<dbReference type="EMBL" id="CAMXCT010002911">
    <property type="protein sequence ID" value="CAI4001300.1"/>
    <property type="molecule type" value="Genomic_DNA"/>
</dbReference>
<sequence>MLYITILSLLAPLASAGVKGFGIIFSVEPMKGSTGGGTELHIAGAGFAYVTQVLVGGKPCHILEQMTKDGELTAFTPALPQGKHDVEVVFTSGHRAKLRDGQFQSHSRYTPVVNTISQAASVISNVTWRGDLKKMLEVGMNEIFRDTGEKRNATEIMHAYLGTGIEILSDKAGRDEFRCDILETPTETEGVCEVSAGTPAGYYNFTYVLQDGVSMNGYGKSVWEVHWGHFAQWHGVAHSKI</sequence>